<organism evidence="2 3">
    <name type="scientific">Carpediemonas membranifera</name>
    <dbReference type="NCBI Taxonomy" id="201153"/>
    <lineage>
        <taxon>Eukaryota</taxon>
        <taxon>Metamonada</taxon>
        <taxon>Carpediemonas-like organisms</taxon>
        <taxon>Carpediemonas</taxon>
    </lineage>
</organism>
<name>A0A8J6E1M3_9EUKA</name>
<gene>
    <name evidence="2" type="ORF">J8273_7076</name>
</gene>
<evidence type="ECO:0000256" key="1">
    <source>
        <dbReference type="SAM" id="MobiDB-lite"/>
    </source>
</evidence>
<keyword evidence="3" id="KW-1185">Reference proteome</keyword>
<evidence type="ECO:0000313" key="3">
    <source>
        <dbReference type="Proteomes" id="UP000717585"/>
    </source>
</evidence>
<reference evidence="2" key="1">
    <citation type="submission" date="2021-05" db="EMBL/GenBank/DDBJ databases">
        <title>A free-living protist that lacks canonical eukaryotic 1 DNA replication and segregation systems.</title>
        <authorList>
            <person name="Salas-Leiva D.E."/>
            <person name="Tromer E.C."/>
            <person name="Curtis B.A."/>
            <person name="Jerlstrom-Hultqvist J."/>
            <person name="Kolisko M."/>
            <person name="Yi Z."/>
            <person name="Salas-Leiva J.S."/>
            <person name="Gallot-Lavallee L."/>
            <person name="Kops G.J.P.L."/>
            <person name="Archibald J.M."/>
            <person name="Simpson A.G.B."/>
            <person name="Roger A.J."/>
        </authorList>
    </citation>
    <scope>NUCLEOTIDE SEQUENCE</scope>
    <source>
        <strain evidence="2">BICM</strain>
    </source>
</reference>
<comment type="caution">
    <text evidence="2">The sequence shown here is derived from an EMBL/GenBank/DDBJ whole genome shotgun (WGS) entry which is preliminary data.</text>
</comment>
<dbReference type="Proteomes" id="UP000717585">
    <property type="component" value="Unassembled WGS sequence"/>
</dbReference>
<dbReference type="AlphaFoldDB" id="A0A8J6E1M3"/>
<sequence length="167" mass="18514">MTADRALTQCVSDLCMVNSSISAVLPRLDDAIEFFDATPPSSARGDLVDNLTASLTIFSNHIARLMTVESRLQLAIRHPQSERTAALSRGNDTEIRDQTTQEDDGILHISPATVSPRLSPLSPRRPPLKRLKDTPNPQQHKEGKPRAVRSLYGEMKQGNTPLGYWKE</sequence>
<proteinExistence type="predicted"/>
<accession>A0A8J6E1M3</accession>
<dbReference type="EMBL" id="JAHDYR010000062">
    <property type="protein sequence ID" value="KAG9390817.1"/>
    <property type="molecule type" value="Genomic_DNA"/>
</dbReference>
<feature type="region of interest" description="Disordered" evidence="1">
    <location>
        <begin position="81"/>
        <end position="167"/>
    </location>
</feature>
<protein>
    <submittedName>
        <fullName evidence="2">Uncharacterized protein</fullName>
    </submittedName>
</protein>
<evidence type="ECO:0000313" key="2">
    <source>
        <dbReference type="EMBL" id="KAG9390817.1"/>
    </source>
</evidence>